<evidence type="ECO:0000313" key="2">
    <source>
        <dbReference type="Proteomes" id="UP001055879"/>
    </source>
</evidence>
<organism evidence="1 2">
    <name type="scientific">Arctium lappa</name>
    <name type="common">Greater burdock</name>
    <name type="synonym">Lappa major</name>
    <dbReference type="NCBI Taxonomy" id="4217"/>
    <lineage>
        <taxon>Eukaryota</taxon>
        <taxon>Viridiplantae</taxon>
        <taxon>Streptophyta</taxon>
        <taxon>Embryophyta</taxon>
        <taxon>Tracheophyta</taxon>
        <taxon>Spermatophyta</taxon>
        <taxon>Magnoliopsida</taxon>
        <taxon>eudicotyledons</taxon>
        <taxon>Gunneridae</taxon>
        <taxon>Pentapetalae</taxon>
        <taxon>asterids</taxon>
        <taxon>campanulids</taxon>
        <taxon>Asterales</taxon>
        <taxon>Asteraceae</taxon>
        <taxon>Carduoideae</taxon>
        <taxon>Cardueae</taxon>
        <taxon>Arctiinae</taxon>
        <taxon>Arctium</taxon>
    </lineage>
</organism>
<evidence type="ECO:0000313" key="1">
    <source>
        <dbReference type="EMBL" id="KAI3666935.1"/>
    </source>
</evidence>
<dbReference type="EMBL" id="CM042063">
    <property type="protein sequence ID" value="KAI3666935.1"/>
    <property type="molecule type" value="Genomic_DNA"/>
</dbReference>
<keyword evidence="2" id="KW-1185">Reference proteome</keyword>
<reference evidence="2" key="1">
    <citation type="journal article" date="2022" name="Mol. Ecol. Resour.">
        <title>The genomes of chicory, endive, great burdock and yacon provide insights into Asteraceae palaeo-polyploidization history and plant inulin production.</title>
        <authorList>
            <person name="Fan W."/>
            <person name="Wang S."/>
            <person name="Wang H."/>
            <person name="Wang A."/>
            <person name="Jiang F."/>
            <person name="Liu H."/>
            <person name="Zhao H."/>
            <person name="Xu D."/>
            <person name="Zhang Y."/>
        </authorList>
    </citation>
    <scope>NUCLEOTIDE SEQUENCE [LARGE SCALE GENOMIC DNA]</scope>
    <source>
        <strain evidence="2">cv. Niubang</strain>
    </source>
</reference>
<name>A0ACB8XGI6_ARCLA</name>
<reference evidence="1 2" key="2">
    <citation type="journal article" date="2022" name="Mol. Ecol. Resour.">
        <title>The genomes of chicory, endive, great burdock and yacon provide insights into Asteraceae paleo-polyploidization history and plant inulin production.</title>
        <authorList>
            <person name="Fan W."/>
            <person name="Wang S."/>
            <person name="Wang H."/>
            <person name="Wang A."/>
            <person name="Jiang F."/>
            <person name="Liu H."/>
            <person name="Zhao H."/>
            <person name="Xu D."/>
            <person name="Zhang Y."/>
        </authorList>
    </citation>
    <scope>NUCLEOTIDE SEQUENCE [LARGE SCALE GENOMIC DNA]</scope>
    <source>
        <strain evidence="2">cv. Niubang</strain>
    </source>
</reference>
<dbReference type="Proteomes" id="UP001055879">
    <property type="component" value="Linkage Group LG17"/>
</dbReference>
<proteinExistence type="predicted"/>
<comment type="caution">
    <text evidence="1">The sequence shown here is derived from an EMBL/GenBank/DDBJ whole genome shotgun (WGS) entry which is preliminary data.</text>
</comment>
<sequence>MELKIYKLSTLSNFQLKFERQNGYGWDLVKPYWKSNNWMGWYGRYDQFDSRGLSIRLKSPELLLDHMMDGSGGGLVLTGPCRAPTVKGPSSPPYAHELSSEIDNLNDIEQVDDTSATVVDEIPFSTLSASRYVWPHADIGDNPLW</sequence>
<protein>
    <submittedName>
        <fullName evidence="1">Uncharacterized protein</fullName>
    </submittedName>
</protein>
<accession>A0ACB8XGI6</accession>
<gene>
    <name evidence="1" type="ORF">L6452_41976</name>
</gene>